<dbReference type="EMBL" id="CM037160">
    <property type="protein sequence ID" value="KAH7841622.1"/>
    <property type="molecule type" value="Genomic_DNA"/>
</dbReference>
<proteinExistence type="predicted"/>
<accession>A0ACB7XLU9</accession>
<keyword evidence="2" id="KW-1185">Reference proteome</keyword>
<evidence type="ECO:0000313" key="2">
    <source>
        <dbReference type="Proteomes" id="UP000828048"/>
    </source>
</evidence>
<dbReference type="Proteomes" id="UP000828048">
    <property type="component" value="Chromosome 10"/>
</dbReference>
<sequence>MDDTAFDSFLMALKQLISSSKYDLVRERKHELQSLEKKMKRLREFLKLAEKKYDKHSEVTKLVTEIRRVAAMTEKTVDSLILLAFKDDASDSLPEHQTRLSHNLQRVDAEFETLSAEVHQIFYEIEYYSTVGEASKKLKQSSTRRGGSSEGNTSKEVEEQVVVGFKEEMEKLFVLLLYSDSSSLQIISILGRSGAGKTTLARELYNHPFILHTFEVRAWVLVSPYYDKTMKRDLLIHILESISPEYHEDYEKSELDELEKKVLKCLEGRRYLIVMDNIWSIEAWNDIQKSFPREDKGCKVLFTSQVPVQPDGILCIFHRIRDEMLPVRVGTHRVLSFIPIACRGKIGIGHLVHLKYLALKLQSEDWYCELPFSCLLNLQTLNLQAPWHNARIQLPRDIFKMVNLRHLYTKDGVFHYDVSYLSSEEAASIGFDRSSRLYSLRTLQRICSCENCRSFLERTPNLRKLGVYGGLMSQDGVLMLPDLEFLKFLEALRITNERGNREPVLSTFPKRLKFPPHLTRLTLRRTCLKWEELSILKNLPSLEVLKLLSYACRGPVWNTFELGFPQLKYLRFQRLDIEEWNTSEDQFPRLEILVLEECKKLEQIPIDFACLNELREIKIERCRRSVEESARVIQEEQRNKKGDDDCLNLITKENW</sequence>
<organism evidence="1 2">
    <name type="scientific">Vaccinium darrowii</name>
    <dbReference type="NCBI Taxonomy" id="229202"/>
    <lineage>
        <taxon>Eukaryota</taxon>
        <taxon>Viridiplantae</taxon>
        <taxon>Streptophyta</taxon>
        <taxon>Embryophyta</taxon>
        <taxon>Tracheophyta</taxon>
        <taxon>Spermatophyta</taxon>
        <taxon>Magnoliopsida</taxon>
        <taxon>eudicotyledons</taxon>
        <taxon>Gunneridae</taxon>
        <taxon>Pentapetalae</taxon>
        <taxon>asterids</taxon>
        <taxon>Ericales</taxon>
        <taxon>Ericaceae</taxon>
        <taxon>Vaccinioideae</taxon>
        <taxon>Vaccinieae</taxon>
        <taxon>Vaccinium</taxon>
    </lineage>
</organism>
<comment type="caution">
    <text evidence="1">The sequence shown here is derived from an EMBL/GenBank/DDBJ whole genome shotgun (WGS) entry which is preliminary data.</text>
</comment>
<protein>
    <submittedName>
        <fullName evidence="1">Uncharacterized protein</fullName>
    </submittedName>
</protein>
<gene>
    <name evidence="1" type="ORF">Vadar_032219</name>
</gene>
<evidence type="ECO:0000313" key="1">
    <source>
        <dbReference type="EMBL" id="KAH7841622.1"/>
    </source>
</evidence>
<name>A0ACB7XLU9_9ERIC</name>
<reference evidence="1 2" key="1">
    <citation type="journal article" date="2021" name="Hortic Res">
        <title>High-quality reference genome and annotation aids understanding of berry development for evergreen blueberry (Vaccinium darrowii).</title>
        <authorList>
            <person name="Yu J."/>
            <person name="Hulse-Kemp A.M."/>
            <person name="Babiker E."/>
            <person name="Staton M."/>
        </authorList>
    </citation>
    <scope>NUCLEOTIDE SEQUENCE [LARGE SCALE GENOMIC DNA]</scope>
    <source>
        <strain evidence="2">cv. NJ 8807/NJ 8810</strain>
        <tissue evidence="1">Young leaf</tissue>
    </source>
</reference>